<reference evidence="1 2" key="1">
    <citation type="submission" date="2022-06" db="EMBL/GenBank/DDBJ databases">
        <title>Isolation of gut microbiota from human fecal samples.</title>
        <authorList>
            <person name="Pamer E.G."/>
            <person name="Barat B."/>
            <person name="Waligurski E."/>
            <person name="Medina S."/>
            <person name="Paddock L."/>
            <person name="Mostad J."/>
        </authorList>
    </citation>
    <scope>NUCLEOTIDE SEQUENCE [LARGE SCALE GENOMIC DNA]</scope>
    <source>
        <strain evidence="1 2">SL.3.17</strain>
    </source>
</reference>
<evidence type="ECO:0000313" key="1">
    <source>
        <dbReference type="EMBL" id="MCQ4637424.1"/>
    </source>
</evidence>
<evidence type="ECO:0000313" key="2">
    <source>
        <dbReference type="Proteomes" id="UP001524502"/>
    </source>
</evidence>
<dbReference type="InterPro" id="IPR042258">
    <property type="entry name" value="DGOK_N"/>
</dbReference>
<accession>A0ABT1RQF5</accession>
<organism evidence="1 2">
    <name type="scientific">Anaerovorax odorimutans</name>
    <dbReference type="NCBI Taxonomy" id="109327"/>
    <lineage>
        <taxon>Bacteria</taxon>
        <taxon>Bacillati</taxon>
        <taxon>Bacillota</taxon>
        <taxon>Clostridia</taxon>
        <taxon>Peptostreptococcales</taxon>
        <taxon>Anaerovoracaceae</taxon>
        <taxon>Anaerovorax</taxon>
    </lineage>
</organism>
<keyword evidence="2" id="KW-1185">Reference proteome</keyword>
<gene>
    <name evidence="1" type="ORF">NE619_11875</name>
</gene>
<comment type="caution">
    <text evidence="1">The sequence shown here is derived from an EMBL/GenBank/DDBJ whole genome shotgun (WGS) entry which is preliminary data.</text>
</comment>
<name>A0ABT1RQF5_9FIRM</name>
<dbReference type="RefSeq" id="WP_256132614.1">
    <property type="nucleotide sequence ID" value="NZ_JANFXK010000013.1"/>
</dbReference>
<dbReference type="Proteomes" id="UP001524502">
    <property type="component" value="Unassembled WGS sequence"/>
</dbReference>
<dbReference type="InterPro" id="IPR007729">
    <property type="entry name" value="DGOK"/>
</dbReference>
<dbReference type="Gene3D" id="3.30.420.310">
    <property type="entry name" value="2-keto-3-deoxy-galactonokinase, C-terminal domain"/>
    <property type="match status" value="1"/>
</dbReference>
<dbReference type="InterPro" id="IPR042257">
    <property type="entry name" value="DGOK_C"/>
</dbReference>
<dbReference type="Gene3D" id="3.30.420.300">
    <property type="entry name" value="2-keto-3-deoxy-galactonokinase, substrate binding domain"/>
    <property type="match status" value="1"/>
</dbReference>
<dbReference type="EMBL" id="JANFXK010000013">
    <property type="protein sequence ID" value="MCQ4637424.1"/>
    <property type="molecule type" value="Genomic_DNA"/>
</dbReference>
<dbReference type="Pfam" id="PF05035">
    <property type="entry name" value="DGOK"/>
    <property type="match status" value="1"/>
</dbReference>
<protein>
    <submittedName>
        <fullName evidence="1">2-dehydro-3-deoxygalactonokinase</fullName>
    </submittedName>
</protein>
<proteinExistence type="predicted"/>
<dbReference type="CDD" id="cd24012">
    <property type="entry name" value="ASKHA_NBD_KDGal-kinase"/>
    <property type="match status" value="1"/>
</dbReference>
<sequence length="329" mass="37075">MSSRKNGIIAYFDSGTTNTRIYLLDRNFHILCWKKKAIGSKDSAISGSSRILITGMKALYDEALASRGFTDCDVEQIFASGMVTSPYGLEEVPHCQAPVTVGEFSRSLYRYREDVCFQRDIILVPGLKTDSFDFSFVNNMRGEEIQVIGALDEIKELPGGSAVILPGSHTHVAYVKGERIKGILSSFTGELFYALKEETILAPILSGAEDLNEKMVERGYRSLIDFGFNRAIYIAHAMRIFEQGSPKERFSFAEGVINGGVRQAIEYYCANVWPDCRNVILMGNEFMYQLYSCLFRDSNMVSEIIWLRDTDERPYGVKGLEKIIRSRGE</sequence>